<protein>
    <submittedName>
        <fullName evidence="1">(spotted green pufferfish) hypothetical protein</fullName>
    </submittedName>
</protein>
<comment type="caution">
    <text evidence="1">The sequence shown here is derived from an EMBL/GenBank/DDBJ whole genome shotgun (WGS) entry which is preliminary data.</text>
</comment>
<dbReference type="KEGG" id="tng:GSTEN00015477G001"/>
<evidence type="ECO:0000313" key="1">
    <source>
        <dbReference type="EMBL" id="CAF97958.1"/>
    </source>
</evidence>
<dbReference type="EMBL" id="CAAE01014544">
    <property type="protein sequence ID" value="CAF97958.1"/>
    <property type="molecule type" value="Genomic_DNA"/>
</dbReference>
<accession>Q4SN24</accession>
<sequence length="81" mass="8533">MGESVEKCDEALASSLPHTAFTSSSVFSNGYAPGYAKLNRRGVSSQSPSEVVSLTFFLLLCSGPNPPILHLASPNICACDR</sequence>
<proteinExistence type="predicted"/>
<reference evidence="1" key="1">
    <citation type="journal article" date="2004" name="Nature">
        <title>Genome duplication in the teleost fish Tetraodon nigroviridis reveals the early vertebrate proto-karyotype.</title>
        <authorList>
            <person name="Jaillon O."/>
            <person name="Aury J.-M."/>
            <person name="Brunet F."/>
            <person name="Petit J.-L."/>
            <person name="Stange-Thomann N."/>
            <person name="Mauceli E."/>
            <person name="Bouneau L."/>
            <person name="Fischer C."/>
            <person name="Ozouf-Costaz C."/>
            <person name="Bernot A."/>
            <person name="Nicaud S."/>
            <person name="Jaffe D."/>
            <person name="Fisher S."/>
            <person name="Lutfalla G."/>
            <person name="Dossat C."/>
            <person name="Segurens B."/>
            <person name="Dasilva C."/>
            <person name="Salanoubat M."/>
            <person name="Levy M."/>
            <person name="Boudet N."/>
            <person name="Castellano S."/>
            <person name="Anthouard V."/>
            <person name="Jubin C."/>
            <person name="Castelli V."/>
            <person name="Katinka M."/>
            <person name="Vacherie B."/>
            <person name="Biemont C."/>
            <person name="Skalli Z."/>
            <person name="Cattolico L."/>
            <person name="Poulain J."/>
            <person name="De Berardinis V."/>
            <person name="Cruaud C."/>
            <person name="Duprat S."/>
            <person name="Brottier P."/>
            <person name="Coutanceau J.-P."/>
            <person name="Gouzy J."/>
            <person name="Parra G."/>
            <person name="Lardier G."/>
            <person name="Chapple C."/>
            <person name="McKernan K.J."/>
            <person name="McEwan P."/>
            <person name="Bosak S."/>
            <person name="Kellis M."/>
            <person name="Volff J.-N."/>
            <person name="Guigo R."/>
            <person name="Zody M.C."/>
            <person name="Mesirov J."/>
            <person name="Lindblad-Toh K."/>
            <person name="Birren B."/>
            <person name="Nusbaum C."/>
            <person name="Kahn D."/>
            <person name="Robinson-Rechavi M."/>
            <person name="Laudet V."/>
            <person name="Schachter V."/>
            <person name="Quetier F."/>
            <person name="Saurin W."/>
            <person name="Scarpelli C."/>
            <person name="Wincker P."/>
            <person name="Lander E.S."/>
            <person name="Weissenbach J."/>
            <person name="Roest Crollius H."/>
        </authorList>
    </citation>
    <scope>NUCLEOTIDE SEQUENCE [LARGE SCALE GENOMIC DNA]</scope>
</reference>
<reference evidence="1" key="2">
    <citation type="submission" date="2004-02" db="EMBL/GenBank/DDBJ databases">
        <authorList>
            <consortium name="Genoscope"/>
            <consortium name="Whitehead Institute Centre for Genome Research"/>
        </authorList>
    </citation>
    <scope>NUCLEOTIDE SEQUENCE</scope>
</reference>
<gene>
    <name evidence="1" type="ORF">GSTENG00015477001</name>
</gene>
<organism evidence="1">
    <name type="scientific">Tetraodon nigroviridis</name>
    <name type="common">Spotted green pufferfish</name>
    <name type="synonym">Chelonodon nigroviridis</name>
    <dbReference type="NCBI Taxonomy" id="99883"/>
    <lineage>
        <taxon>Eukaryota</taxon>
        <taxon>Metazoa</taxon>
        <taxon>Chordata</taxon>
        <taxon>Craniata</taxon>
        <taxon>Vertebrata</taxon>
        <taxon>Euteleostomi</taxon>
        <taxon>Actinopterygii</taxon>
        <taxon>Neopterygii</taxon>
        <taxon>Teleostei</taxon>
        <taxon>Neoteleostei</taxon>
        <taxon>Acanthomorphata</taxon>
        <taxon>Eupercaria</taxon>
        <taxon>Tetraodontiformes</taxon>
        <taxon>Tetradontoidea</taxon>
        <taxon>Tetraodontidae</taxon>
        <taxon>Tetraodon</taxon>
    </lineage>
</organism>
<name>Q4SN24_TETNG</name>
<dbReference type="AlphaFoldDB" id="Q4SN24"/>